<proteinExistence type="predicted"/>
<dbReference type="InterPro" id="IPR049378">
    <property type="entry name" value="FHBP"/>
</dbReference>
<feature type="domain" description="Factor H binding protein N-terminal" evidence="3">
    <location>
        <begin position="40"/>
        <end position="104"/>
    </location>
</feature>
<organism evidence="4 5">
    <name type="scientific">Neisseria mucosa (strain ATCC 25996 / DSM 4631 / NCTC 10774 / M26)</name>
    <dbReference type="NCBI Taxonomy" id="546266"/>
    <lineage>
        <taxon>Bacteria</taxon>
        <taxon>Pseudomonadati</taxon>
        <taxon>Pseudomonadota</taxon>
        <taxon>Betaproteobacteria</taxon>
        <taxon>Neisseriales</taxon>
        <taxon>Neisseriaceae</taxon>
        <taxon>Neisseria</taxon>
    </lineage>
</organism>
<dbReference type="Proteomes" id="UP000003344">
    <property type="component" value="Unassembled WGS sequence"/>
</dbReference>
<evidence type="ECO:0000313" key="5">
    <source>
        <dbReference type="Proteomes" id="UP000003344"/>
    </source>
</evidence>
<evidence type="ECO:0000259" key="3">
    <source>
        <dbReference type="Pfam" id="PF20937"/>
    </source>
</evidence>
<name>D2ZSD9_NEIM2</name>
<protein>
    <submittedName>
        <fullName evidence="4">Lipoprotein GNA1870 C terminal like protein</fullName>
    </submittedName>
</protein>
<dbReference type="EMBL" id="ACDX02000001">
    <property type="protein sequence ID" value="EFC89722.1"/>
    <property type="molecule type" value="Genomic_DNA"/>
</dbReference>
<keyword evidence="4" id="KW-0449">Lipoprotein</keyword>
<dbReference type="Gene3D" id="2.60.40.1980">
    <property type="match status" value="1"/>
</dbReference>
<dbReference type="SUPFAM" id="SSF56925">
    <property type="entry name" value="OMPA-like"/>
    <property type="match status" value="1"/>
</dbReference>
<dbReference type="Pfam" id="PF20937">
    <property type="entry name" value="FHBP_N"/>
    <property type="match status" value="1"/>
</dbReference>
<comment type="caution">
    <text evidence="4">The sequence shown here is derived from an EMBL/GenBank/DDBJ whole genome shotgun (WGS) entry which is preliminary data.</text>
</comment>
<dbReference type="InterPro" id="IPR014902">
    <property type="entry name" value="FHBP-like_C"/>
</dbReference>
<dbReference type="InterPro" id="IPR054843">
    <property type="entry name" value="Slam_hemophilin_C"/>
</dbReference>
<feature type="domain" description="Factor H binding protein-like C-terminal" evidence="2">
    <location>
        <begin position="172"/>
        <end position="265"/>
    </location>
</feature>
<dbReference type="NCBIfam" id="NF041636">
    <property type="entry name" value="slam_lipo"/>
    <property type="match status" value="1"/>
</dbReference>
<dbReference type="NCBIfam" id="NF041466">
    <property type="entry name" value="factorH_bind"/>
    <property type="match status" value="1"/>
</dbReference>
<accession>D2ZSD9</accession>
<evidence type="ECO:0000259" key="2">
    <source>
        <dbReference type="Pfam" id="PF08794"/>
    </source>
</evidence>
<evidence type="ECO:0000313" key="4">
    <source>
        <dbReference type="EMBL" id="EFC89722.1"/>
    </source>
</evidence>
<dbReference type="STRING" id="546266.NEIMUCOT_03521"/>
<dbReference type="Pfam" id="PF08794">
    <property type="entry name" value="FHBP_C"/>
    <property type="match status" value="1"/>
</dbReference>
<evidence type="ECO:0000256" key="1">
    <source>
        <dbReference type="ARBA" id="ARBA00004442"/>
    </source>
</evidence>
<dbReference type="AlphaFoldDB" id="D2ZSD9"/>
<sequence length="283" mass="30274">MPPKYGDTIVMNHDNERKRMKAKSLLAVLAATCILSACSSAGSSLADGLTKPFDPNAKDWKQLTVSESVPDGGVLELTDRGGKTQTLKKGGVLDTGYLKNDRVSDFDYVKKINVNGQLIELERGDFLVYKQSHSIVAATLAKQKTNPSDGARSEAFDFHVNEIQGQDIAFGNLPKLGQINYKGIAFNGDDRSGRLSYAVDFEKKQGSGSISGMHSGYNVELAKTDIQAMGNGSGLSGKAMKDGVEKGSYELKLFGSKAEEIAGKAKINDGGKTQEIGLAGKKE</sequence>
<reference evidence="4 5" key="1">
    <citation type="submission" date="2009-10" db="EMBL/GenBank/DDBJ databases">
        <authorList>
            <person name="Weinstock G."/>
            <person name="Sodergren E."/>
            <person name="Clifton S."/>
            <person name="Fulton L."/>
            <person name="Fulton B."/>
            <person name="Courtney L."/>
            <person name="Fronick C."/>
            <person name="Harrison M."/>
            <person name="Strong C."/>
            <person name="Farmer C."/>
            <person name="Delahaunty K."/>
            <person name="Markovic C."/>
            <person name="Hall O."/>
            <person name="Minx P."/>
            <person name="Tomlinson C."/>
            <person name="Mitreva M."/>
            <person name="Nelson J."/>
            <person name="Hou S."/>
            <person name="Wollam A."/>
            <person name="Pepin K.H."/>
            <person name="Johnson M."/>
            <person name="Bhonagiri V."/>
            <person name="Nash W.E."/>
            <person name="Warren W."/>
            <person name="Chinwalla A."/>
            <person name="Mardis E.R."/>
            <person name="Wilson R.K."/>
        </authorList>
    </citation>
    <scope>NUCLEOTIDE SEQUENCE [LARGE SCALE GENOMIC DNA]</scope>
    <source>
        <strain evidence="5">ATCC 25996 / DSM 4631 / NCTC 10774 / M26</strain>
    </source>
</reference>
<comment type="subcellular location">
    <subcellularLocation>
        <location evidence="1">Cell outer membrane</location>
    </subcellularLocation>
</comment>
<dbReference type="GO" id="GO:0009279">
    <property type="term" value="C:cell outer membrane"/>
    <property type="evidence" value="ECO:0007669"/>
    <property type="project" value="UniProtKB-SubCell"/>
</dbReference>
<dbReference type="Gene3D" id="2.40.160.90">
    <property type="match status" value="1"/>
</dbReference>
<gene>
    <name evidence="4" type="ORF">NEIMUCOT_03521</name>
</gene>
<dbReference type="InterPro" id="IPR011250">
    <property type="entry name" value="OMP/PagP_B-barrel"/>
</dbReference>
<dbReference type="InterPro" id="IPR049377">
    <property type="entry name" value="FHBP_N"/>
</dbReference>